<dbReference type="GO" id="GO:0003824">
    <property type="term" value="F:catalytic activity"/>
    <property type="evidence" value="ECO:0007669"/>
    <property type="project" value="UniProtKB-ARBA"/>
</dbReference>
<dbReference type="CDD" id="cd02883">
    <property type="entry name" value="NUDIX_Hydrolase"/>
    <property type="match status" value="1"/>
</dbReference>
<evidence type="ECO:0000313" key="3">
    <source>
        <dbReference type="Proteomes" id="UP000044071"/>
    </source>
</evidence>
<evidence type="ECO:0000259" key="1">
    <source>
        <dbReference type="Pfam" id="PF00293"/>
    </source>
</evidence>
<name>A0A078L588_9GAMM</name>
<dbReference type="EMBL" id="CCSB01000004">
    <property type="protein sequence ID" value="CDZ79083.1"/>
    <property type="molecule type" value="Genomic_DNA"/>
</dbReference>
<dbReference type="STRING" id="1034943.BN59_03400"/>
<sequence length="99" mass="11403">MKKFLEESGISYANDYNVWETALRETWEETGLKLENYKAHELYTSDDFGVTNQQRLHTKVTHYLFHLGSLEEAPSTKAGSDIAEVKWAPVHAINLKKMT</sequence>
<dbReference type="Pfam" id="PF00293">
    <property type="entry name" value="NUDIX"/>
    <property type="match status" value="1"/>
</dbReference>
<accession>A0A078L588</accession>
<dbReference type="SUPFAM" id="SSF55811">
    <property type="entry name" value="Nudix"/>
    <property type="match status" value="1"/>
</dbReference>
<dbReference type="Proteomes" id="UP000044071">
    <property type="component" value="Unassembled WGS sequence"/>
</dbReference>
<dbReference type="AlphaFoldDB" id="A0A078L588"/>
<gene>
    <name evidence="2" type="ORF">BN59_03400</name>
</gene>
<reference evidence="2 3" key="1">
    <citation type="submission" date="2014-06" db="EMBL/GenBank/DDBJ databases">
        <authorList>
            <person name="Urmite Genomes Urmite Genomes"/>
        </authorList>
    </citation>
    <scope>NUCLEOTIDE SEQUENCE [LARGE SCALE GENOMIC DNA]</scope>
</reference>
<proteinExistence type="predicted"/>
<dbReference type="OrthoDB" id="9802805at2"/>
<dbReference type="InterPro" id="IPR000086">
    <property type="entry name" value="NUDIX_hydrolase_dom"/>
</dbReference>
<organism evidence="2 3">
    <name type="scientific">Legionella massiliensis</name>
    <dbReference type="NCBI Taxonomy" id="1034943"/>
    <lineage>
        <taxon>Bacteria</taxon>
        <taxon>Pseudomonadati</taxon>
        <taxon>Pseudomonadota</taxon>
        <taxon>Gammaproteobacteria</taxon>
        <taxon>Legionellales</taxon>
        <taxon>Legionellaceae</taxon>
        <taxon>Legionella</taxon>
    </lineage>
</organism>
<keyword evidence="3" id="KW-1185">Reference proteome</keyword>
<feature type="domain" description="Nudix hydrolase" evidence="1">
    <location>
        <begin position="15"/>
        <end position="97"/>
    </location>
</feature>
<dbReference type="Gene3D" id="3.90.79.10">
    <property type="entry name" value="Nucleoside Triphosphate Pyrophosphohydrolase"/>
    <property type="match status" value="1"/>
</dbReference>
<dbReference type="RefSeq" id="WP_044012244.1">
    <property type="nucleotide sequence ID" value="NZ_CCVW01000004.1"/>
</dbReference>
<protein>
    <submittedName>
        <fullName evidence="2">NUDIX domain protein</fullName>
    </submittedName>
</protein>
<evidence type="ECO:0000313" key="2">
    <source>
        <dbReference type="EMBL" id="CDZ79083.1"/>
    </source>
</evidence>
<dbReference type="InterPro" id="IPR015797">
    <property type="entry name" value="NUDIX_hydrolase-like_dom_sf"/>
</dbReference>